<evidence type="ECO:0000259" key="6">
    <source>
        <dbReference type="PROSITE" id="PS50106"/>
    </source>
</evidence>
<dbReference type="Pfam" id="PF17820">
    <property type="entry name" value="PDZ_6"/>
    <property type="match status" value="1"/>
</dbReference>
<dbReference type="Gene3D" id="2.30.42.10">
    <property type="match status" value="7"/>
</dbReference>
<feature type="compositionally biased region" description="Basic residues" evidence="4">
    <location>
        <begin position="419"/>
        <end position="429"/>
    </location>
</feature>
<evidence type="ECO:0000256" key="3">
    <source>
        <dbReference type="ARBA" id="ARBA00022737"/>
    </source>
</evidence>
<dbReference type="PROSITE" id="PS50106">
    <property type="entry name" value="PDZ"/>
    <property type="match status" value="7"/>
</dbReference>
<name>A0A8C3V3K7_CATUS</name>
<comment type="subcellular location">
    <subcellularLocation>
        <location evidence="1">Cytoplasm</location>
    </subcellularLocation>
</comment>
<keyword evidence="3" id="KW-0677">Repeat</keyword>
<dbReference type="SMART" id="SM00228">
    <property type="entry name" value="PDZ"/>
    <property type="match status" value="7"/>
</dbReference>
<dbReference type="PANTHER" id="PTHR46227">
    <property type="entry name" value="GLUTAMATE RECEPTOR-INTERACTING PROTEIN GRIP"/>
    <property type="match status" value="1"/>
</dbReference>
<protein>
    <submittedName>
        <fullName evidence="7">Glutamate receptor interacting protein 2</fullName>
    </submittedName>
</protein>
<proteinExistence type="predicted"/>
<reference evidence="7" key="2">
    <citation type="submission" date="2025-08" db="UniProtKB">
        <authorList>
            <consortium name="Ensembl"/>
        </authorList>
    </citation>
    <scope>IDENTIFICATION</scope>
</reference>
<feature type="domain" description="PDZ" evidence="6">
    <location>
        <begin position="554"/>
        <end position="638"/>
    </location>
</feature>
<feature type="domain" description="PDZ" evidence="6">
    <location>
        <begin position="43"/>
        <end position="126"/>
    </location>
</feature>
<evidence type="ECO:0000313" key="8">
    <source>
        <dbReference type="Proteomes" id="UP000694563"/>
    </source>
</evidence>
<dbReference type="GO" id="GO:0005737">
    <property type="term" value="C:cytoplasm"/>
    <property type="evidence" value="ECO:0007669"/>
    <property type="project" value="UniProtKB-SubCell"/>
</dbReference>
<dbReference type="SUPFAM" id="SSF50156">
    <property type="entry name" value="PDZ domain-like"/>
    <property type="match status" value="7"/>
</dbReference>
<feature type="chain" id="PRO_5034184258" evidence="5">
    <location>
        <begin position="16"/>
        <end position="1059"/>
    </location>
</feature>
<feature type="region of interest" description="Disordered" evidence="4">
    <location>
        <begin position="894"/>
        <end position="920"/>
    </location>
</feature>
<feature type="compositionally biased region" description="Polar residues" evidence="4">
    <location>
        <begin position="399"/>
        <end position="417"/>
    </location>
</feature>
<dbReference type="CDD" id="cd06683">
    <property type="entry name" value="PDZ6_GRIP1-2-like"/>
    <property type="match status" value="1"/>
</dbReference>
<keyword evidence="2" id="KW-0963">Cytoplasm</keyword>
<organism evidence="7 8">
    <name type="scientific">Catharus ustulatus</name>
    <name type="common">Russet-backed thrush</name>
    <name type="synonym">Hylocichla ustulatus</name>
    <dbReference type="NCBI Taxonomy" id="91951"/>
    <lineage>
        <taxon>Eukaryota</taxon>
        <taxon>Metazoa</taxon>
        <taxon>Chordata</taxon>
        <taxon>Craniata</taxon>
        <taxon>Vertebrata</taxon>
        <taxon>Euteleostomi</taxon>
        <taxon>Archelosauria</taxon>
        <taxon>Archosauria</taxon>
        <taxon>Dinosauria</taxon>
        <taxon>Saurischia</taxon>
        <taxon>Theropoda</taxon>
        <taxon>Coelurosauria</taxon>
        <taxon>Aves</taxon>
        <taxon>Neognathae</taxon>
        <taxon>Neoaves</taxon>
        <taxon>Telluraves</taxon>
        <taxon>Australaves</taxon>
        <taxon>Passeriformes</taxon>
        <taxon>Turdidae</taxon>
        <taxon>Catharus</taxon>
    </lineage>
</organism>
<dbReference type="FunFam" id="2.30.42.10:FF:000031">
    <property type="entry name" value="Glutamate receptor interacting protein 1"/>
    <property type="match status" value="1"/>
</dbReference>
<dbReference type="CDD" id="cd06686">
    <property type="entry name" value="PDZ4_GRIP1-2-like"/>
    <property type="match status" value="1"/>
</dbReference>
<dbReference type="Ensembl" id="ENSCUST00005023331.1">
    <property type="protein sequence ID" value="ENSCUSP00005022524.1"/>
    <property type="gene ID" value="ENSCUSG00005013635.1"/>
</dbReference>
<dbReference type="PANTHER" id="PTHR46227:SF4">
    <property type="entry name" value="GLUTAMATE RECEPTOR-INTERACTING PROTEIN 2"/>
    <property type="match status" value="1"/>
</dbReference>
<dbReference type="GO" id="GO:0098887">
    <property type="term" value="P:neurotransmitter receptor transport, endosome to postsynaptic membrane"/>
    <property type="evidence" value="ECO:0007669"/>
    <property type="project" value="TreeGrafter"/>
</dbReference>
<feature type="domain" description="PDZ" evidence="6">
    <location>
        <begin position="141"/>
        <end position="227"/>
    </location>
</feature>
<sequence length="1059" mass="115138">CRSILLLCNCECLTALLMPSQLYIRHIVLFIPNLSEEFRGVTIVELIKKEGSTLGLTISGGTDKDGKPRVSNLRPGGLAARSDQLNVGDYIKSVNGINLTKLRHDEIISLLKNVGERVVLEVEYELPPAGGSAGIIPKTIEVSLYKEGNSFGFVLRGGAHEDWHKSRPLVLTYVRPGGPADREGSLKIGDRLLSVDGIPLHSMTHADALNILRQCSQEALFQIEYDVTIMDTVANASGPLLVEIAKTPGSTLGITLTTAMHRNKQVIVIDKIKPASVVDRCGALHVGDHILSIDGTSTEHCSLLEATQLLAATSENVKLEILPVHQSRLPLKPPETVKVQKSDHHHCWDPCVNYCHTHHPGHLTPLLQPPVLTPDVLCVSPALVAANFSSPTMNAQGFPCQNSNTLPRSSHPMSPRTTMLRRRQKKKEHKSSLSLASSTVGPGGQIVHTETTEVVLRGDPLNGFGLQLQGGIFATETLSSPPLVRFIEPDSPAERCGLLQVGDRVLSINGIATEDGTMEEANQLLRDAALTNKVVLEVEFDVAESVIPSSGTFHVKLPKKRGVELGITISSASRKLGDPLIISDIKKGSVAHRTGTLEPGDKLLAIDNIRLDNCSMEDAVQILRQCEDLVKLKIRKDEDNSDEQETTGAIIYTVELKRYGGPLGITISGTEEPFDPIVISGLTKRGLAERTGAIHIGDRILAINNVSLKGKPLSEAIHLLQMAGETVTLKIKKQTERDCELVESMNFPLPSHSLPHDPEDELTDSQKTSKLSEIYSTTIPSVDNTVESWDGSAIDAGYGSQGKPGLCFLRGLCSVWVLSQNMSQSLWPDHICMTTHEDNFWRVFGEALEDLETCGQSELLREIEASIMTGSVHNLGLEGSKLLLDSVSPSGMSPLRKANPSCTDGQTEGSSSPAKKNERNLDMKKIEKEMQEIMSPTPLEFHKVCMTLHKDPESEDFGFSLSDGLLEKGVYVNMVRPDGPADQCGLKPYDRVLQVNRIRTRDFDCCLAVPLISEAGDKLDLVISRNPLALAANAPSEGNRELPAQGPRGTEVKASVQTL</sequence>
<feature type="signal peptide" evidence="5">
    <location>
        <begin position="1"/>
        <end position="15"/>
    </location>
</feature>
<dbReference type="FunFam" id="2.30.42.10:FF:000023">
    <property type="entry name" value="Glutamate receptor interacting protein 1"/>
    <property type="match status" value="1"/>
</dbReference>
<evidence type="ECO:0000256" key="4">
    <source>
        <dbReference type="SAM" id="MobiDB-lite"/>
    </source>
</evidence>
<dbReference type="CDD" id="cd06681">
    <property type="entry name" value="PDZ2_GRIP1-2-like"/>
    <property type="match status" value="1"/>
</dbReference>
<dbReference type="CDD" id="cd06687">
    <property type="entry name" value="PDZ1_GRIP1-2-like"/>
    <property type="match status" value="1"/>
</dbReference>
<evidence type="ECO:0000256" key="1">
    <source>
        <dbReference type="ARBA" id="ARBA00004496"/>
    </source>
</evidence>
<feature type="domain" description="PDZ" evidence="6">
    <location>
        <begin position="241"/>
        <end position="325"/>
    </location>
</feature>
<reference evidence="7" key="3">
    <citation type="submission" date="2025-09" db="UniProtKB">
        <authorList>
            <consortium name="Ensembl"/>
        </authorList>
    </citation>
    <scope>IDENTIFICATION</scope>
</reference>
<dbReference type="InterPro" id="IPR043545">
    <property type="entry name" value="GRIP1/2"/>
</dbReference>
<keyword evidence="5" id="KW-0732">Signal</keyword>
<dbReference type="FunFam" id="2.30.42.10:FF:000021">
    <property type="entry name" value="Glutamate receptor interacting protein 1"/>
    <property type="match status" value="1"/>
</dbReference>
<accession>A0A8C3V3K7</accession>
<evidence type="ECO:0000256" key="5">
    <source>
        <dbReference type="SAM" id="SignalP"/>
    </source>
</evidence>
<evidence type="ECO:0000256" key="2">
    <source>
        <dbReference type="ARBA" id="ARBA00022490"/>
    </source>
</evidence>
<dbReference type="CDD" id="cd06682">
    <property type="entry name" value="PDZ5_GRIP1-2-like"/>
    <property type="match status" value="1"/>
</dbReference>
<feature type="region of interest" description="Disordered" evidence="4">
    <location>
        <begin position="399"/>
        <end position="446"/>
    </location>
</feature>
<reference evidence="7" key="1">
    <citation type="submission" date="2020-10" db="EMBL/GenBank/DDBJ databases">
        <title>Catharus ustulatus (Swainson's thrush) genome, bCatUst1, primary haplotype v2.</title>
        <authorList>
            <person name="Delmore K."/>
            <person name="Vafadar M."/>
            <person name="Formenti G."/>
            <person name="Chow W."/>
            <person name="Pelan S."/>
            <person name="Howe K."/>
            <person name="Rhie A."/>
            <person name="Mountcastle J."/>
            <person name="Haase B."/>
            <person name="Fedrigo O."/>
            <person name="Jarvis E.D."/>
        </authorList>
    </citation>
    <scope>NUCLEOTIDE SEQUENCE [LARGE SCALE GENOMIC DNA]</scope>
</reference>
<dbReference type="InterPro" id="IPR041489">
    <property type="entry name" value="PDZ_6"/>
</dbReference>
<feature type="region of interest" description="Disordered" evidence="4">
    <location>
        <begin position="1034"/>
        <end position="1059"/>
    </location>
</feature>
<dbReference type="InterPro" id="IPR001478">
    <property type="entry name" value="PDZ"/>
</dbReference>
<dbReference type="CDD" id="cd06684">
    <property type="entry name" value="PDZ3_GRIP1-2-like"/>
    <property type="match status" value="1"/>
</dbReference>
<keyword evidence="8" id="KW-1185">Reference proteome</keyword>
<dbReference type="CDD" id="cd06685">
    <property type="entry name" value="PDZ7_GRIP1-2-like"/>
    <property type="match status" value="1"/>
</dbReference>
<feature type="compositionally biased region" description="Polar residues" evidence="4">
    <location>
        <begin position="900"/>
        <end position="914"/>
    </location>
</feature>
<evidence type="ECO:0000313" key="7">
    <source>
        <dbReference type="Ensembl" id="ENSCUSP00005022524.1"/>
    </source>
</evidence>
<feature type="domain" description="PDZ" evidence="6">
    <location>
        <begin position="453"/>
        <end position="528"/>
    </location>
</feature>
<dbReference type="FunFam" id="2.30.42.10:FF:000025">
    <property type="entry name" value="Glutamate receptor interacting protein 1"/>
    <property type="match status" value="1"/>
</dbReference>
<gene>
    <name evidence="7" type="primary">GRIP2</name>
</gene>
<dbReference type="AlphaFoldDB" id="A0A8C3V3K7"/>
<dbReference type="Pfam" id="PF00595">
    <property type="entry name" value="PDZ"/>
    <property type="match status" value="6"/>
</dbReference>
<feature type="domain" description="PDZ" evidence="6">
    <location>
        <begin position="945"/>
        <end position="1027"/>
    </location>
</feature>
<dbReference type="FunFam" id="2.30.42.10:FF:000022">
    <property type="entry name" value="Glutamate receptor interacting protein 1"/>
    <property type="match status" value="1"/>
</dbReference>
<dbReference type="FunFam" id="2.30.42.10:FF:000035">
    <property type="entry name" value="Glutamate receptor interacting protein 1"/>
    <property type="match status" value="1"/>
</dbReference>
<dbReference type="InterPro" id="IPR036034">
    <property type="entry name" value="PDZ_sf"/>
</dbReference>
<dbReference type="Proteomes" id="UP000694563">
    <property type="component" value="Chromosome 13"/>
</dbReference>
<feature type="domain" description="PDZ" evidence="6">
    <location>
        <begin position="653"/>
        <end position="735"/>
    </location>
</feature>
<dbReference type="FunFam" id="2.30.42.10:FF:000034">
    <property type="entry name" value="Glutamate receptor interacting protein 1"/>
    <property type="match status" value="1"/>
</dbReference>